<keyword evidence="1" id="KW-0812">Transmembrane</keyword>
<dbReference type="EMBL" id="CAEZXW010000030">
    <property type="protein sequence ID" value="CAB4701278.1"/>
    <property type="molecule type" value="Genomic_DNA"/>
</dbReference>
<reference evidence="2" key="1">
    <citation type="submission" date="2020-05" db="EMBL/GenBank/DDBJ databases">
        <authorList>
            <person name="Chiriac C."/>
            <person name="Salcher M."/>
            <person name="Ghai R."/>
            <person name="Kavagutti S V."/>
        </authorList>
    </citation>
    <scope>NUCLEOTIDE SEQUENCE</scope>
</reference>
<dbReference type="Pfam" id="PF10724">
    <property type="entry name" value="DUF2516"/>
    <property type="match status" value="1"/>
</dbReference>
<dbReference type="InterPro" id="IPR019662">
    <property type="entry name" value="DUF2516"/>
</dbReference>
<dbReference type="AlphaFoldDB" id="A0A6J6PXP1"/>
<protein>
    <submittedName>
        <fullName evidence="2">Unannotated protein</fullName>
    </submittedName>
</protein>
<dbReference type="EMBL" id="CAFBMD010000186">
    <property type="protein sequence ID" value="CAB4910148.1"/>
    <property type="molecule type" value="Genomic_DNA"/>
</dbReference>
<evidence type="ECO:0000313" key="5">
    <source>
        <dbReference type="EMBL" id="CAB5055424.1"/>
    </source>
</evidence>
<sequence>MNLLNIGSSITGILSLLLLVGNIIALVHVIKTRPDAFVAASKQSKKFWLWLIIGSLVATQIFGLFSMLGIVGIIAVIVYLVDVKPAINEILRRPRY</sequence>
<feature type="transmembrane region" description="Helical" evidence="1">
    <location>
        <begin position="6"/>
        <end position="27"/>
    </location>
</feature>
<organism evidence="2">
    <name type="scientific">freshwater metagenome</name>
    <dbReference type="NCBI Taxonomy" id="449393"/>
    <lineage>
        <taxon>unclassified sequences</taxon>
        <taxon>metagenomes</taxon>
        <taxon>ecological metagenomes</taxon>
    </lineage>
</organism>
<dbReference type="EMBL" id="CAFBQF010000088">
    <property type="protein sequence ID" value="CAB5055424.1"/>
    <property type="molecule type" value="Genomic_DNA"/>
</dbReference>
<feature type="transmembrane region" description="Helical" evidence="1">
    <location>
        <begin position="48"/>
        <end position="81"/>
    </location>
</feature>
<evidence type="ECO:0000313" key="3">
    <source>
        <dbReference type="EMBL" id="CAB4910148.1"/>
    </source>
</evidence>
<evidence type="ECO:0000313" key="4">
    <source>
        <dbReference type="EMBL" id="CAB5041170.1"/>
    </source>
</evidence>
<dbReference type="EMBL" id="CAFBQA010000080">
    <property type="protein sequence ID" value="CAB5041170.1"/>
    <property type="molecule type" value="Genomic_DNA"/>
</dbReference>
<evidence type="ECO:0000256" key="1">
    <source>
        <dbReference type="SAM" id="Phobius"/>
    </source>
</evidence>
<evidence type="ECO:0000313" key="2">
    <source>
        <dbReference type="EMBL" id="CAB4701278.1"/>
    </source>
</evidence>
<name>A0A6J6PXP1_9ZZZZ</name>
<keyword evidence="1" id="KW-0472">Membrane</keyword>
<accession>A0A6J6PXP1</accession>
<proteinExistence type="predicted"/>
<gene>
    <name evidence="2" type="ORF">UFOPK2593_00640</name>
    <name evidence="3" type="ORF">UFOPK3492_01456</name>
    <name evidence="4" type="ORF">UFOPK4234_01244</name>
    <name evidence="5" type="ORF">UFOPK4295_01351</name>
</gene>
<keyword evidence="1" id="KW-1133">Transmembrane helix</keyword>